<evidence type="ECO:0008006" key="4">
    <source>
        <dbReference type="Google" id="ProtNLM"/>
    </source>
</evidence>
<dbReference type="PANTHER" id="PTHR33116">
    <property type="entry name" value="REVERSE TRANSCRIPTASE ZINC-BINDING DOMAIN-CONTAINING PROTEIN-RELATED-RELATED"/>
    <property type="match status" value="1"/>
</dbReference>
<gene>
    <name evidence="2" type="ORF">QVD17_07085</name>
</gene>
<evidence type="ECO:0000313" key="2">
    <source>
        <dbReference type="EMBL" id="KAK1441242.1"/>
    </source>
</evidence>
<keyword evidence="3" id="KW-1185">Reference proteome</keyword>
<organism evidence="2 3">
    <name type="scientific">Tagetes erecta</name>
    <name type="common">African marigold</name>
    <dbReference type="NCBI Taxonomy" id="13708"/>
    <lineage>
        <taxon>Eukaryota</taxon>
        <taxon>Viridiplantae</taxon>
        <taxon>Streptophyta</taxon>
        <taxon>Embryophyta</taxon>
        <taxon>Tracheophyta</taxon>
        <taxon>Spermatophyta</taxon>
        <taxon>Magnoliopsida</taxon>
        <taxon>eudicotyledons</taxon>
        <taxon>Gunneridae</taxon>
        <taxon>Pentapetalae</taxon>
        <taxon>asterids</taxon>
        <taxon>campanulids</taxon>
        <taxon>Asterales</taxon>
        <taxon>Asteraceae</taxon>
        <taxon>Asteroideae</taxon>
        <taxon>Heliantheae alliance</taxon>
        <taxon>Tageteae</taxon>
        <taxon>Tagetes</taxon>
    </lineage>
</organism>
<evidence type="ECO:0000256" key="1">
    <source>
        <dbReference type="SAM" id="MobiDB-lite"/>
    </source>
</evidence>
<comment type="caution">
    <text evidence="2">The sequence shown here is derived from an EMBL/GenBank/DDBJ whole genome shotgun (WGS) entry which is preliminary data.</text>
</comment>
<dbReference type="AlphaFoldDB" id="A0AAD8PCM1"/>
<sequence length="346" mass="39047">MVTKVGSINMPVKQSLEPTGRVEPEQRIENESYLDKLKSAMPLVNNGGRNINFRNHRNRIDVIRDSNGVMHEGGNVPIAFVNHYEAFLGVEGVTSADPSPDLFTHQLDNECAMNMVRGDCSSVRCIMKSLQLFTNLSGLLPSMQKSTAFFCHVPSHVKAAILDVLPFEEGTLPVKYLGVPLISTRLNYNDCKILVDRMEKRITCWRNKYLSFAGRLQLIISVLSSMHVYWSSVFILPSRIIEELEAKMRGFLWCQGLMHKGKAKVSWEAICVPKSEGGLGIRRIGDMNKALMASHIWSIISNRESLWVAWVHSYRLRGKACLVFELVWYSAALLVFQLVVNIYSPG</sequence>
<proteinExistence type="predicted"/>
<dbReference type="EMBL" id="JAUHHV010000001">
    <property type="protein sequence ID" value="KAK1441242.1"/>
    <property type="molecule type" value="Genomic_DNA"/>
</dbReference>
<evidence type="ECO:0000313" key="3">
    <source>
        <dbReference type="Proteomes" id="UP001229421"/>
    </source>
</evidence>
<dbReference type="PANTHER" id="PTHR33116:SF84">
    <property type="entry name" value="RNA-DIRECTED DNA POLYMERASE"/>
    <property type="match status" value="1"/>
</dbReference>
<protein>
    <recommendedName>
        <fullName evidence="4">Reverse transcriptase</fullName>
    </recommendedName>
</protein>
<name>A0AAD8PCM1_TARER</name>
<feature type="region of interest" description="Disordered" evidence="1">
    <location>
        <begin position="1"/>
        <end position="25"/>
    </location>
</feature>
<dbReference type="Proteomes" id="UP001229421">
    <property type="component" value="Unassembled WGS sequence"/>
</dbReference>
<accession>A0AAD8PCM1</accession>
<reference evidence="2" key="1">
    <citation type="journal article" date="2023" name="bioRxiv">
        <title>Improved chromosome-level genome assembly for marigold (Tagetes erecta).</title>
        <authorList>
            <person name="Jiang F."/>
            <person name="Yuan L."/>
            <person name="Wang S."/>
            <person name="Wang H."/>
            <person name="Xu D."/>
            <person name="Wang A."/>
            <person name="Fan W."/>
        </authorList>
    </citation>
    <scope>NUCLEOTIDE SEQUENCE</scope>
    <source>
        <strain evidence="2">WSJ</strain>
        <tissue evidence="2">Leaf</tissue>
    </source>
</reference>